<keyword evidence="2" id="KW-1185">Reference proteome</keyword>
<evidence type="ECO:0000313" key="2">
    <source>
        <dbReference type="Proteomes" id="UP001271648"/>
    </source>
</evidence>
<gene>
    <name evidence="1" type="ORF">QTL97_13465</name>
</gene>
<proteinExistence type="predicted"/>
<dbReference type="Proteomes" id="UP001271648">
    <property type="component" value="Unassembled WGS sequence"/>
</dbReference>
<organism evidence="1 2">
    <name type="scientific">Sporosarcina thermotolerans</name>
    <dbReference type="NCBI Taxonomy" id="633404"/>
    <lineage>
        <taxon>Bacteria</taxon>
        <taxon>Bacillati</taxon>
        <taxon>Bacillota</taxon>
        <taxon>Bacilli</taxon>
        <taxon>Bacillales</taxon>
        <taxon>Caryophanaceae</taxon>
        <taxon>Sporosarcina</taxon>
    </lineage>
</organism>
<dbReference type="RefSeq" id="WP_283733740.1">
    <property type="nucleotide sequence ID" value="NZ_CP125968.1"/>
</dbReference>
<reference evidence="1 2" key="1">
    <citation type="submission" date="2023-06" db="EMBL/GenBank/DDBJ databases">
        <title>Sporosarcina sp. nov., isolated from Korean traditional fermented seafood 'Jeotgal'.</title>
        <authorList>
            <person name="Yang A.I."/>
            <person name="Shin N.-R."/>
        </authorList>
    </citation>
    <scope>NUCLEOTIDE SEQUENCE [LARGE SCALE GENOMIC DNA]</scope>
    <source>
        <strain evidence="1 2">KCTC43456</strain>
    </source>
</reference>
<dbReference type="EMBL" id="JAUBDJ010000009">
    <property type="protein sequence ID" value="MDW0117947.1"/>
    <property type="molecule type" value="Genomic_DNA"/>
</dbReference>
<protein>
    <submittedName>
        <fullName evidence="1">Uncharacterized protein</fullName>
    </submittedName>
</protein>
<name>A0AAW9A956_9BACL</name>
<accession>A0AAW9A956</accession>
<comment type="caution">
    <text evidence="1">The sequence shown here is derived from an EMBL/GenBank/DDBJ whole genome shotgun (WGS) entry which is preliminary data.</text>
</comment>
<evidence type="ECO:0000313" key="1">
    <source>
        <dbReference type="EMBL" id="MDW0117947.1"/>
    </source>
</evidence>
<sequence length="134" mass="15548">MKLLRDILIFFIFGALIGIQQIVNSNSLEPEIIDYRTIPFEIKDGWVCIPEGEHELTVGVQAKNTKKMYFYLTPTGTNTASQKVLIGESEGRKGIFTVNHIFKENESILYHFSVDYENKKYKETDYLFNIVRCE</sequence>
<dbReference type="AlphaFoldDB" id="A0AAW9A956"/>